<accession>A0A426YX35</accession>
<comment type="caution">
    <text evidence="1">The sequence shown here is derived from an EMBL/GenBank/DDBJ whole genome shotgun (WGS) entry which is preliminary data.</text>
</comment>
<dbReference type="EMBL" id="AMZH03009692">
    <property type="protein sequence ID" value="RRT56297.1"/>
    <property type="molecule type" value="Genomic_DNA"/>
</dbReference>
<dbReference type="AlphaFoldDB" id="A0A426YX35"/>
<sequence>MSRRPCINASVAASRVALRAVARSVNRPTNWERGSSLPWINPKREAMGHLGTECNDVLCRIAAAIVRLEGREYEGGRERLALYLGSERGTAFRAFSNLPS</sequence>
<gene>
    <name evidence="1" type="ORF">B296_00016538</name>
</gene>
<proteinExistence type="predicted"/>
<name>A0A426YX35_ENSVE</name>
<evidence type="ECO:0000313" key="2">
    <source>
        <dbReference type="Proteomes" id="UP000287651"/>
    </source>
</evidence>
<protein>
    <submittedName>
        <fullName evidence="1">Uncharacterized protein</fullName>
    </submittedName>
</protein>
<organism evidence="1 2">
    <name type="scientific">Ensete ventricosum</name>
    <name type="common">Abyssinian banana</name>
    <name type="synonym">Musa ensete</name>
    <dbReference type="NCBI Taxonomy" id="4639"/>
    <lineage>
        <taxon>Eukaryota</taxon>
        <taxon>Viridiplantae</taxon>
        <taxon>Streptophyta</taxon>
        <taxon>Embryophyta</taxon>
        <taxon>Tracheophyta</taxon>
        <taxon>Spermatophyta</taxon>
        <taxon>Magnoliopsida</taxon>
        <taxon>Liliopsida</taxon>
        <taxon>Zingiberales</taxon>
        <taxon>Musaceae</taxon>
        <taxon>Ensete</taxon>
    </lineage>
</organism>
<dbReference type="Proteomes" id="UP000287651">
    <property type="component" value="Unassembled WGS sequence"/>
</dbReference>
<evidence type="ECO:0000313" key="1">
    <source>
        <dbReference type="EMBL" id="RRT56297.1"/>
    </source>
</evidence>
<reference evidence="1 2" key="1">
    <citation type="journal article" date="2014" name="Agronomy (Basel)">
        <title>A Draft Genome Sequence for Ensete ventricosum, the Drought-Tolerant Tree Against Hunger.</title>
        <authorList>
            <person name="Harrison J."/>
            <person name="Moore K.A."/>
            <person name="Paszkiewicz K."/>
            <person name="Jones T."/>
            <person name="Grant M."/>
            <person name="Ambacheew D."/>
            <person name="Muzemil S."/>
            <person name="Studholme D.J."/>
        </authorList>
    </citation>
    <scope>NUCLEOTIDE SEQUENCE [LARGE SCALE GENOMIC DNA]</scope>
</reference>